<dbReference type="Proteomes" id="UP000620104">
    <property type="component" value="Unassembled WGS sequence"/>
</dbReference>
<evidence type="ECO:0000256" key="6">
    <source>
        <dbReference type="PROSITE-ProRule" id="PRU10007"/>
    </source>
</evidence>
<accession>A0A8H3YFV7</accession>
<keyword evidence="10" id="KW-1185">Reference proteome</keyword>
<dbReference type="InterPro" id="IPR016163">
    <property type="entry name" value="Ald_DH_C"/>
</dbReference>
<dbReference type="Pfam" id="PF00171">
    <property type="entry name" value="Aldedh"/>
    <property type="match status" value="1"/>
</dbReference>
<gene>
    <name evidence="9" type="ORF">NliqN6_4446</name>
</gene>
<evidence type="ECO:0000313" key="10">
    <source>
        <dbReference type="Proteomes" id="UP000620104"/>
    </source>
</evidence>
<sequence length="534" mass="56926">MVNNAGTPTTMQSTSVDVAALFRRLGLNTEQAISGTYNGQWLATSDSTIESFNPSTGDLLARVSVPSAQDVEATIAAAKSAQRELRKMPAPQRGHILRDIRTALAEHVDDLGMLITLEMGKIKAEGRGEVVEFLDVADIALGLSRQIGGVVLPSERNKHFMGEVANPLGVVGVISAFNFPIAVFGWNFSLAFICGNASIWKPAETTPLCAIATTRIITSVLEKHNLPGALCSLLVGGGAVGAQLVADPRVDLISFTGSEARGKDVGVECAKLFKQTILELGGNNAGIVMADANLQLACRNIVFSALGTCGQRCTSNRRLFVQRSILDTFTSSLVSAYESASKRIGLPDKEGTLVGPLHSQNSVNAYLEAIEAVKAQGGKVLFGGRVLEESEYTDKRMKGGNWILPTICQFDSDKDVAIMKKETFAPILYVVPFDTLDEAIELNNGVEQGLSSVLYTQDISSMFQWIGAEGSDCGIINVNGSTSGAEVGGRFGGNKSTGWGRESGGEAWKQYCRWASVTINWSNEVGLAQGVTFD</sequence>
<organism evidence="9 10">
    <name type="scientific">Naganishia liquefaciens</name>
    <dbReference type="NCBI Taxonomy" id="104408"/>
    <lineage>
        <taxon>Eukaryota</taxon>
        <taxon>Fungi</taxon>
        <taxon>Dikarya</taxon>
        <taxon>Basidiomycota</taxon>
        <taxon>Agaricomycotina</taxon>
        <taxon>Tremellomycetes</taxon>
        <taxon>Filobasidiales</taxon>
        <taxon>Filobasidiaceae</taxon>
        <taxon>Naganishia</taxon>
    </lineage>
</organism>
<evidence type="ECO:0000256" key="4">
    <source>
        <dbReference type="ARBA" id="ARBA00023027"/>
    </source>
</evidence>
<name>A0A8H3YFV7_9TREE</name>
<dbReference type="SUPFAM" id="SSF53720">
    <property type="entry name" value="ALDH-like"/>
    <property type="match status" value="1"/>
</dbReference>
<dbReference type="InterPro" id="IPR044638">
    <property type="entry name" value="ALDH7A1-like"/>
</dbReference>
<proteinExistence type="inferred from homology"/>
<dbReference type="InterPro" id="IPR016161">
    <property type="entry name" value="Ald_DH/histidinol_DH"/>
</dbReference>
<dbReference type="PANTHER" id="PTHR43521:SF1">
    <property type="entry name" value="ALPHA-AMINOADIPIC SEMIALDEHYDE DEHYDROGENASE"/>
    <property type="match status" value="1"/>
</dbReference>
<dbReference type="Gene3D" id="3.40.309.10">
    <property type="entry name" value="Aldehyde Dehydrogenase, Chain A, domain 2"/>
    <property type="match status" value="1"/>
</dbReference>
<dbReference type="InterPro" id="IPR029510">
    <property type="entry name" value="Ald_DH_CS_GLU"/>
</dbReference>
<dbReference type="Gene3D" id="3.40.605.10">
    <property type="entry name" value="Aldehyde Dehydrogenase, Chain A, domain 1"/>
    <property type="match status" value="1"/>
</dbReference>
<comment type="caution">
    <text evidence="9">The sequence shown here is derived from an EMBL/GenBank/DDBJ whole genome shotgun (WGS) entry which is preliminary data.</text>
</comment>
<evidence type="ECO:0000256" key="7">
    <source>
        <dbReference type="RuleBase" id="RU003345"/>
    </source>
</evidence>
<evidence type="ECO:0000259" key="8">
    <source>
        <dbReference type="Pfam" id="PF00171"/>
    </source>
</evidence>
<dbReference type="OrthoDB" id="310895at2759"/>
<dbReference type="EC" id="1.2.1.3" evidence="5"/>
<dbReference type="GO" id="GO:0004029">
    <property type="term" value="F:aldehyde dehydrogenase (NAD+) activity"/>
    <property type="evidence" value="ECO:0007669"/>
    <property type="project" value="UniProtKB-EC"/>
</dbReference>
<dbReference type="EMBL" id="BLZA01000028">
    <property type="protein sequence ID" value="GHJ88044.1"/>
    <property type="molecule type" value="Genomic_DNA"/>
</dbReference>
<dbReference type="AlphaFoldDB" id="A0A8H3YFV7"/>
<dbReference type="InterPro" id="IPR016162">
    <property type="entry name" value="Ald_DH_N"/>
</dbReference>
<keyword evidence="3 7" id="KW-0560">Oxidoreductase</keyword>
<evidence type="ECO:0000256" key="5">
    <source>
        <dbReference type="ARBA" id="ARBA00024226"/>
    </source>
</evidence>
<dbReference type="PROSITE" id="PS00687">
    <property type="entry name" value="ALDEHYDE_DEHYDR_GLU"/>
    <property type="match status" value="1"/>
</dbReference>
<reference evidence="9" key="1">
    <citation type="submission" date="2020-07" db="EMBL/GenBank/DDBJ databases">
        <title>Draft Genome Sequence of a Deep-Sea Yeast, Naganishia (Cryptococcus) liquefaciens strain N6.</title>
        <authorList>
            <person name="Han Y.W."/>
            <person name="Kajitani R."/>
            <person name="Morimoto H."/>
            <person name="Parhat M."/>
            <person name="Tsubouchi H."/>
            <person name="Bakenova O."/>
            <person name="Ogata M."/>
            <person name="Argunhan B."/>
            <person name="Aoki R."/>
            <person name="Kajiwara S."/>
            <person name="Itoh T."/>
            <person name="Iwasaki H."/>
        </authorList>
    </citation>
    <scope>NUCLEOTIDE SEQUENCE</scope>
    <source>
        <strain evidence="9">N6</strain>
    </source>
</reference>
<comment type="similarity">
    <text evidence="1 7">Belongs to the aldehyde dehydrogenase family.</text>
</comment>
<evidence type="ECO:0000313" key="9">
    <source>
        <dbReference type="EMBL" id="GHJ88044.1"/>
    </source>
</evidence>
<dbReference type="InterPro" id="IPR015590">
    <property type="entry name" value="Aldehyde_DH_dom"/>
</dbReference>
<feature type="active site" evidence="6">
    <location>
        <position position="279"/>
    </location>
</feature>
<dbReference type="PANTHER" id="PTHR43521">
    <property type="entry name" value="ALPHA-AMINOADIPIC SEMIALDEHYDE DEHYDROGENASE"/>
    <property type="match status" value="1"/>
</dbReference>
<protein>
    <recommendedName>
        <fullName evidence="5">aldehyde dehydrogenase (NAD(+))</fullName>
        <ecNumber evidence="5">1.2.1.3</ecNumber>
    </recommendedName>
</protein>
<comment type="subunit">
    <text evidence="2">Homotetramer.</text>
</comment>
<keyword evidence="4" id="KW-0520">NAD</keyword>
<evidence type="ECO:0000256" key="3">
    <source>
        <dbReference type="ARBA" id="ARBA00023002"/>
    </source>
</evidence>
<evidence type="ECO:0000256" key="1">
    <source>
        <dbReference type="ARBA" id="ARBA00009986"/>
    </source>
</evidence>
<feature type="domain" description="Aldehyde dehydrogenase" evidence="8">
    <location>
        <begin position="41"/>
        <end position="516"/>
    </location>
</feature>
<evidence type="ECO:0000256" key="2">
    <source>
        <dbReference type="ARBA" id="ARBA00011881"/>
    </source>
</evidence>